<evidence type="ECO:0000313" key="3">
    <source>
        <dbReference type="EMBL" id="KAG7294049.1"/>
    </source>
</evidence>
<accession>A0AAD4I053</accession>
<feature type="compositionally biased region" description="Low complexity" evidence="1">
    <location>
        <begin position="349"/>
        <end position="359"/>
    </location>
</feature>
<dbReference type="PANTHER" id="PTHR33112:SF8">
    <property type="entry name" value="HETEROKARYON INCOMPATIBILITY DOMAIN-CONTAINING PROTEIN"/>
    <property type="match status" value="1"/>
</dbReference>
<name>A0AAD4I053_9PEZI</name>
<dbReference type="PANTHER" id="PTHR33112">
    <property type="entry name" value="DOMAIN PROTEIN, PUTATIVE-RELATED"/>
    <property type="match status" value="1"/>
</dbReference>
<organism evidence="3 4">
    <name type="scientific">Staphylotrichum longicolle</name>
    <dbReference type="NCBI Taxonomy" id="669026"/>
    <lineage>
        <taxon>Eukaryota</taxon>
        <taxon>Fungi</taxon>
        <taxon>Dikarya</taxon>
        <taxon>Ascomycota</taxon>
        <taxon>Pezizomycotina</taxon>
        <taxon>Sordariomycetes</taxon>
        <taxon>Sordariomycetidae</taxon>
        <taxon>Sordariales</taxon>
        <taxon>Chaetomiaceae</taxon>
        <taxon>Staphylotrichum</taxon>
    </lineage>
</organism>
<dbReference type="Pfam" id="PF06985">
    <property type="entry name" value="HET"/>
    <property type="match status" value="1"/>
</dbReference>
<dbReference type="EMBL" id="JAHCVI010000001">
    <property type="protein sequence ID" value="KAG7294049.1"/>
    <property type="molecule type" value="Genomic_DNA"/>
</dbReference>
<dbReference type="AlphaFoldDB" id="A0AAD4I053"/>
<keyword evidence="4" id="KW-1185">Reference proteome</keyword>
<gene>
    <name evidence="3" type="ORF">NEMBOFW57_004111</name>
</gene>
<protein>
    <recommendedName>
        <fullName evidence="2">Heterokaryon incompatibility domain-containing protein</fullName>
    </recommendedName>
</protein>
<feature type="region of interest" description="Disordered" evidence="1">
    <location>
        <begin position="293"/>
        <end position="362"/>
    </location>
</feature>
<evidence type="ECO:0000313" key="4">
    <source>
        <dbReference type="Proteomes" id="UP001197093"/>
    </source>
</evidence>
<evidence type="ECO:0000259" key="2">
    <source>
        <dbReference type="Pfam" id="PF06985"/>
    </source>
</evidence>
<sequence length="562" mass="61297">MSSCSAKHIALAKSWLDQCTTKHSICRRTAQNKLLPARFIQILQGENGDFKPRLYATSEHDQNVPYCALSHCWGGVTDIPLLKWSTISDFTLEGISFSSLPKSFQDAVTMTHALGIQYLWIDSLCIVQDSKEDWMRESAKMGDVYEYAACTIMSATASDPHGGLFQHRESTLSSTPCRIAGSPSDGLFVLPHDTTNTATLDAVLRQSPIQSRAWCFQESYLSPRKLYFGPSGIYWTCFMGEANELNPLGRTRTPVRPDTITTLFGPAPHTEPVIPRRIPPLVMPNGLVLTVERNAAPSRDRPHIPPLRPSKHERVITGNISLEHGKPPPPRSTSSIPVDISQFQPPPRRSSSSSSSNSPSHDDLADFHATWMSIVRSYSARSLTKPSDRLVAVAGIASRLRRATGFAYAAGLWRETLLLDLMWVAAPRGAVEDMEALVERAAAPATGGSYVAPTWSWAGLGVEGLGVRKAIAQPELATVGLVEVKGVEVQTGREDGDGTGMVEGAVLWLEGKLKEIGVPGGLEIRFERTATKRTGDLEKGGERMGYIDFDVKPPEGLALVGI</sequence>
<dbReference type="Proteomes" id="UP001197093">
    <property type="component" value="Unassembled WGS sequence"/>
</dbReference>
<evidence type="ECO:0000256" key="1">
    <source>
        <dbReference type="SAM" id="MobiDB-lite"/>
    </source>
</evidence>
<proteinExistence type="predicted"/>
<comment type="caution">
    <text evidence="3">The sequence shown here is derived from an EMBL/GenBank/DDBJ whole genome shotgun (WGS) entry which is preliminary data.</text>
</comment>
<feature type="domain" description="Heterokaryon incompatibility" evidence="2">
    <location>
        <begin position="66"/>
        <end position="218"/>
    </location>
</feature>
<reference evidence="3" key="1">
    <citation type="submission" date="2023-02" db="EMBL/GenBank/DDBJ databases">
        <authorList>
            <person name="Palmer J.M."/>
        </authorList>
    </citation>
    <scope>NUCLEOTIDE SEQUENCE</scope>
    <source>
        <strain evidence="3">FW57</strain>
    </source>
</reference>
<dbReference type="InterPro" id="IPR010730">
    <property type="entry name" value="HET"/>
</dbReference>